<keyword evidence="3" id="KW-1185">Reference proteome</keyword>
<keyword evidence="1" id="KW-0732">Signal</keyword>
<proteinExistence type="predicted"/>
<dbReference type="RefSeq" id="WP_092814257.1">
    <property type="nucleotide sequence ID" value="NZ_FMVW01000006.1"/>
</dbReference>
<feature type="chain" id="PRO_5011556965" evidence="1">
    <location>
        <begin position="23"/>
        <end position="554"/>
    </location>
</feature>
<evidence type="ECO:0000313" key="2">
    <source>
        <dbReference type="EMBL" id="SCZ41377.1"/>
    </source>
</evidence>
<evidence type="ECO:0000256" key="1">
    <source>
        <dbReference type="SAM" id="SignalP"/>
    </source>
</evidence>
<reference evidence="2 3" key="1">
    <citation type="submission" date="2016-10" db="EMBL/GenBank/DDBJ databases">
        <authorList>
            <person name="de Groot N.N."/>
        </authorList>
    </citation>
    <scope>NUCLEOTIDE SEQUENCE [LARGE SCALE GENOMIC DNA]</scope>
    <source>
        <strain evidence="2 3">DSM 2698</strain>
    </source>
</reference>
<dbReference type="SUPFAM" id="SSF48452">
    <property type="entry name" value="TPR-like"/>
    <property type="match status" value="1"/>
</dbReference>
<dbReference type="Gene3D" id="1.25.40.10">
    <property type="entry name" value="Tetratricopeptide repeat domain"/>
    <property type="match status" value="1"/>
</dbReference>
<dbReference type="OrthoDB" id="7324591at2"/>
<accession>A0A1G5NVL2</accession>
<organism evidence="2 3">
    <name type="scientific">Afifella marina DSM 2698</name>
    <dbReference type="NCBI Taxonomy" id="1120955"/>
    <lineage>
        <taxon>Bacteria</taxon>
        <taxon>Pseudomonadati</taxon>
        <taxon>Pseudomonadota</taxon>
        <taxon>Alphaproteobacteria</taxon>
        <taxon>Hyphomicrobiales</taxon>
        <taxon>Afifellaceae</taxon>
        <taxon>Afifella</taxon>
    </lineage>
</organism>
<dbReference type="STRING" id="1120955.SAMN03080610_02756"/>
<sequence length="554" mass="61508">MSLKTLPLLLLAGAAWIAPAQAQTITIKAPGPVSSAAVTKVDESALRYYARNQELDRVEAEIHRLQQLHPGWTPPDDLFTQVTGGSDETEFWELFAADRLDDLEAAIEERRRSEPGWQPSEDLRSKVAHKRARQRLVNASDLKQWGKVLDIAGGGDIILSTADVDVMWRVAEAEAHNHAEQEALALYEKILQDSTNSGERLGTIQKALGLLPVREVETLISLGRTNPNGSNEFDIVEDDLLRARIGAIAAGEDVGTVSRSELVRFEDGVEADKSAMSDAALLGWFYYGQNDWQDAARWFKTALDRGGDVKSAEGSVLSLSALEKPDEAEAIAAKWEAESAEVRSLFLGLGAARLSMDPPPDLTRDYVAKLANAIEQTQSGDGAQALAWYHYNTKSFDDAQHWFRQAMDWQPQDTTALGLVLATFHLKQWSDLADLLKNFSPDYPSVAAIAPELKRPTRTASTVDQAQQVRAARVAQRVNDLFGAKRYREALALLDEFDGKSRGMMMLRGWALYHLHQIAEAREIFRKLDAKSSTKETREALAWIMNAQLPARHR</sequence>
<dbReference type="Proteomes" id="UP000199347">
    <property type="component" value="Unassembled WGS sequence"/>
</dbReference>
<gene>
    <name evidence="2" type="ORF">SAMN03080610_02756</name>
</gene>
<dbReference type="AlphaFoldDB" id="A0A1G5NVL2"/>
<protein>
    <submittedName>
        <fullName evidence="2">Tetratricopeptide repeat-containing protein</fullName>
    </submittedName>
</protein>
<name>A0A1G5NVL2_AFIMA</name>
<feature type="signal peptide" evidence="1">
    <location>
        <begin position="1"/>
        <end position="22"/>
    </location>
</feature>
<dbReference type="InterPro" id="IPR011990">
    <property type="entry name" value="TPR-like_helical_dom_sf"/>
</dbReference>
<dbReference type="EMBL" id="FMVW01000006">
    <property type="protein sequence ID" value="SCZ41377.1"/>
    <property type="molecule type" value="Genomic_DNA"/>
</dbReference>
<evidence type="ECO:0000313" key="3">
    <source>
        <dbReference type="Proteomes" id="UP000199347"/>
    </source>
</evidence>